<evidence type="ECO:0000313" key="2">
    <source>
        <dbReference type="Proteomes" id="UP001303046"/>
    </source>
</evidence>
<comment type="caution">
    <text evidence="1">The sequence shown here is derived from an EMBL/GenBank/DDBJ whole genome shotgun (WGS) entry which is preliminary data.</text>
</comment>
<organism evidence="1 2">
    <name type="scientific">Necator americanus</name>
    <name type="common">Human hookworm</name>
    <dbReference type="NCBI Taxonomy" id="51031"/>
    <lineage>
        <taxon>Eukaryota</taxon>
        <taxon>Metazoa</taxon>
        <taxon>Ecdysozoa</taxon>
        <taxon>Nematoda</taxon>
        <taxon>Chromadorea</taxon>
        <taxon>Rhabditida</taxon>
        <taxon>Rhabditina</taxon>
        <taxon>Rhabditomorpha</taxon>
        <taxon>Strongyloidea</taxon>
        <taxon>Ancylostomatidae</taxon>
        <taxon>Bunostominae</taxon>
        <taxon>Necator</taxon>
    </lineage>
</organism>
<dbReference type="EMBL" id="JAVFWL010000006">
    <property type="protein sequence ID" value="KAK6765590.1"/>
    <property type="molecule type" value="Genomic_DNA"/>
</dbReference>
<protein>
    <recommendedName>
        <fullName evidence="3">HTH psq-type domain-containing protein</fullName>
    </recommendedName>
</protein>
<reference evidence="1 2" key="1">
    <citation type="submission" date="2023-08" db="EMBL/GenBank/DDBJ databases">
        <title>A Necator americanus chromosomal reference genome.</title>
        <authorList>
            <person name="Ilik V."/>
            <person name="Petrzelkova K.J."/>
            <person name="Pardy F."/>
            <person name="Fuh T."/>
            <person name="Niatou-Singa F.S."/>
            <person name="Gouil Q."/>
            <person name="Baker L."/>
            <person name="Ritchie M.E."/>
            <person name="Jex A.R."/>
            <person name="Gazzola D."/>
            <person name="Li H."/>
            <person name="Toshio Fujiwara R."/>
            <person name="Zhan B."/>
            <person name="Aroian R.V."/>
            <person name="Pafco B."/>
            <person name="Schwarz E.M."/>
        </authorList>
    </citation>
    <scope>NUCLEOTIDE SEQUENCE [LARGE SCALE GENOMIC DNA]</scope>
    <source>
        <strain evidence="1 2">Aroian</strain>
        <tissue evidence="1">Whole animal</tissue>
    </source>
</reference>
<evidence type="ECO:0000313" key="1">
    <source>
        <dbReference type="EMBL" id="KAK6765590.1"/>
    </source>
</evidence>
<dbReference type="Proteomes" id="UP001303046">
    <property type="component" value="Unassembled WGS sequence"/>
</dbReference>
<accession>A0ABR1ESH1</accession>
<keyword evidence="2" id="KW-1185">Reference proteome</keyword>
<gene>
    <name evidence="1" type="primary">Necator_chrX.g25644</name>
    <name evidence="1" type="ORF">RB195_025478</name>
</gene>
<proteinExistence type="predicted"/>
<name>A0ABR1ESH1_NECAM</name>
<sequence length="90" mass="10306">MARRHRFDGLVRERSTGNLEEGRSVTNASREFSIADTIVSRVLEVFRTTDTAARMGRVGWPRTLQIKIISILIKTTPSKFTSTILMYVYQ</sequence>
<evidence type="ECO:0008006" key="3">
    <source>
        <dbReference type="Google" id="ProtNLM"/>
    </source>
</evidence>